<dbReference type="PROSITE" id="PS51257">
    <property type="entry name" value="PROKAR_LIPOPROTEIN"/>
    <property type="match status" value="1"/>
</dbReference>
<dbReference type="InterPro" id="IPR058625">
    <property type="entry name" value="MdtA-like_BSH"/>
</dbReference>
<evidence type="ECO:0000256" key="2">
    <source>
        <dbReference type="SAM" id="Coils"/>
    </source>
</evidence>
<evidence type="ECO:0000313" key="7">
    <source>
        <dbReference type="EMBL" id="WFD10557.1"/>
    </source>
</evidence>
<evidence type="ECO:0000313" key="8">
    <source>
        <dbReference type="Proteomes" id="UP001222800"/>
    </source>
</evidence>
<dbReference type="Gene3D" id="2.40.420.20">
    <property type="match status" value="1"/>
</dbReference>
<dbReference type="Proteomes" id="UP001222800">
    <property type="component" value="Chromosome"/>
</dbReference>
<evidence type="ECO:0000259" key="4">
    <source>
        <dbReference type="Pfam" id="PF25917"/>
    </source>
</evidence>
<accession>A0ABY8EGG1</accession>
<sequence length="371" mass="40013">MKKRISLLVVIVLTLTMALSGCGKKEEASSVKEKFVSVETEASKKQDINVKTTLSAKVKPIEEADIVPKMPGKVTKVNVEIGKKVNKGEVLFTIDQTDLVNGVKSAQAAYDIAAANLKRTQEQIQNAKINYERMKSLYEEGAIAKKDFESYELQASSTNLDAVQAQVNQARVGLENAQSKLSDATVTAPISGIITAVNINEGEMASSAQPAVSIANMNKVVIDTNVSEYLINKIKVGDVVDISIKSADKKNFQGKITALSPATASNSMTYPIKIEIDNKDSMIKPGMFANVNLVTDKKGNVITIPSEAVVIKDGESVVYTVKDNIAHVNKVETGIDNGEIVEIVKGIKPGQVIVNKGQDYLEEGSKVEIKK</sequence>
<protein>
    <submittedName>
        <fullName evidence="7">Efflux RND transporter periplasmic adaptor subunit</fullName>
    </submittedName>
</protein>
<feature type="domain" description="Multidrug resistance protein MdtA-like barrel-sandwich hybrid" evidence="4">
    <location>
        <begin position="63"/>
        <end position="213"/>
    </location>
</feature>
<gene>
    <name evidence="7" type="ORF">P4S50_00355</name>
</gene>
<name>A0ABY8EGG1_9FIRM</name>
<reference evidence="7 8" key="1">
    <citation type="submission" date="2023-03" db="EMBL/GenBank/DDBJ databases">
        <title>Complete genome sequence of Tepidibacter sp. SWIR-1, isolated from a deep-sea hydrothermal vent.</title>
        <authorList>
            <person name="Li X."/>
        </authorList>
    </citation>
    <scope>NUCLEOTIDE SEQUENCE [LARGE SCALE GENOMIC DNA]</scope>
    <source>
        <strain evidence="7 8">SWIR-1</strain>
    </source>
</reference>
<keyword evidence="8" id="KW-1185">Reference proteome</keyword>
<dbReference type="NCBIfam" id="TIGR01730">
    <property type="entry name" value="RND_mfp"/>
    <property type="match status" value="1"/>
</dbReference>
<dbReference type="InterPro" id="IPR058637">
    <property type="entry name" value="YknX-like_C"/>
</dbReference>
<dbReference type="SUPFAM" id="SSF111369">
    <property type="entry name" value="HlyD-like secretion proteins"/>
    <property type="match status" value="1"/>
</dbReference>
<feature type="domain" description="CusB-like beta-barrel" evidence="5">
    <location>
        <begin position="222"/>
        <end position="295"/>
    </location>
</feature>
<keyword evidence="3" id="KW-0732">Signal</keyword>
<dbReference type="InterPro" id="IPR006143">
    <property type="entry name" value="RND_pump_MFP"/>
</dbReference>
<dbReference type="Gene3D" id="2.40.30.170">
    <property type="match status" value="1"/>
</dbReference>
<dbReference type="RefSeq" id="WP_277732524.1">
    <property type="nucleotide sequence ID" value="NZ_CP120733.1"/>
</dbReference>
<dbReference type="Gene3D" id="1.10.287.470">
    <property type="entry name" value="Helix hairpin bin"/>
    <property type="match status" value="1"/>
</dbReference>
<organism evidence="7 8">
    <name type="scientific">Tepidibacter hydrothermalis</name>
    <dbReference type="NCBI Taxonomy" id="3036126"/>
    <lineage>
        <taxon>Bacteria</taxon>
        <taxon>Bacillati</taxon>
        <taxon>Bacillota</taxon>
        <taxon>Clostridia</taxon>
        <taxon>Peptostreptococcales</taxon>
        <taxon>Peptostreptococcaceae</taxon>
        <taxon>Tepidibacter</taxon>
    </lineage>
</organism>
<evidence type="ECO:0000256" key="3">
    <source>
        <dbReference type="SAM" id="SignalP"/>
    </source>
</evidence>
<evidence type="ECO:0000256" key="1">
    <source>
        <dbReference type="ARBA" id="ARBA00009477"/>
    </source>
</evidence>
<feature type="chain" id="PRO_5045780103" evidence="3">
    <location>
        <begin position="21"/>
        <end position="371"/>
    </location>
</feature>
<dbReference type="InterPro" id="IPR058792">
    <property type="entry name" value="Beta-barrel_RND_2"/>
</dbReference>
<dbReference type="EMBL" id="CP120733">
    <property type="protein sequence ID" value="WFD10557.1"/>
    <property type="molecule type" value="Genomic_DNA"/>
</dbReference>
<feature type="domain" description="YknX-like C-terminal permuted SH3-like" evidence="6">
    <location>
        <begin position="301"/>
        <end position="369"/>
    </location>
</feature>
<evidence type="ECO:0000259" key="5">
    <source>
        <dbReference type="Pfam" id="PF25954"/>
    </source>
</evidence>
<dbReference type="PANTHER" id="PTHR30469:SF33">
    <property type="entry name" value="SLR1207 PROTEIN"/>
    <property type="match status" value="1"/>
</dbReference>
<feature type="coiled-coil region" evidence="2">
    <location>
        <begin position="103"/>
        <end position="180"/>
    </location>
</feature>
<proteinExistence type="inferred from homology"/>
<dbReference type="Gene3D" id="2.40.50.100">
    <property type="match status" value="1"/>
</dbReference>
<evidence type="ECO:0000259" key="6">
    <source>
        <dbReference type="Pfam" id="PF25989"/>
    </source>
</evidence>
<comment type="similarity">
    <text evidence="1">Belongs to the membrane fusion protein (MFP) (TC 8.A.1) family.</text>
</comment>
<dbReference type="Pfam" id="PF25917">
    <property type="entry name" value="BSH_RND"/>
    <property type="match status" value="1"/>
</dbReference>
<dbReference type="Pfam" id="PF25954">
    <property type="entry name" value="Beta-barrel_RND_2"/>
    <property type="match status" value="1"/>
</dbReference>
<dbReference type="Pfam" id="PF25989">
    <property type="entry name" value="YknX_C"/>
    <property type="match status" value="1"/>
</dbReference>
<feature type="signal peptide" evidence="3">
    <location>
        <begin position="1"/>
        <end position="20"/>
    </location>
</feature>
<dbReference type="PANTHER" id="PTHR30469">
    <property type="entry name" value="MULTIDRUG RESISTANCE PROTEIN MDTA"/>
    <property type="match status" value="1"/>
</dbReference>
<keyword evidence="2" id="KW-0175">Coiled coil</keyword>